<dbReference type="InterPro" id="IPR043595">
    <property type="entry name" value="FaeB/C/D"/>
</dbReference>
<evidence type="ECO:0000256" key="2">
    <source>
        <dbReference type="ARBA" id="ARBA00022525"/>
    </source>
</evidence>
<evidence type="ECO:0000256" key="1">
    <source>
        <dbReference type="ARBA" id="ARBA00004613"/>
    </source>
</evidence>
<evidence type="ECO:0008006" key="13">
    <source>
        <dbReference type="Google" id="ProtNLM"/>
    </source>
</evidence>
<dbReference type="InterPro" id="IPR029058">
    <property type="entry name" value="AB_hydrolase_fold"/>
</dbReference>
<dbReference type="GO" id="GO:0030600">
    <property type="term" value="F:feruloyl esterase activity"/>
    <property type="evidence" value="ECO:0007669"/>
    <property type="project" value="InterPro"/>
</dbReference>
<keyword evidence="6" id="KW-0119">Carbohydrate metabolism</keyword>
<keyword evidence="9" id="KW-0812">Transmembrane</keyword>
<gene>
    <name evidence="11" type="ORF">KFE25_012185</name>
</gene>
<evidence type="ECO:0000256" key="4">
    <source>
        <dbReference type="ARBA" id="ARBA00022729"/>
    </source>
</evidence>
<keyword evidence="9" id="KW-1133">Transmembrane helix</keyword>
<evidence type="ECO:0000256" key="8">
    <source>
        <dbReference type="SAM" id="MobiDB-lite"/>
    </source>
</evidence>
<keyword evidence="2" id="KW-0964">Secreted</keyword>
<feature type="chain" id="PRO_5035223747" description="Feruloyl esterase" evidence="10">
    <location>
        <begin position="17"/>
        <end position="555"/>
    </location>
</feature>
<dbReference type="PRINTS" id="PR01217">
    <property type="entry name" value="PRICHEXTENSN"/>
</dbReference>
<feature type="region of interest" description="Disordered" evidence="8">
    <location>
        <begin position="99"/>
        <end position="159"/>
    </location>
</feature>
<dbReference type="OrthoDB" id="424610at2759"/>
<dbReference type="GO" id="GO:0005576">
    <property type="term" value="C:extracellular region"/>
    <property type="evidence" value="ECO:0007669"/>
    <property type="project" value="UniProtKB-SubCell"/>
</dbReference>
<feature type="signal peptide" evidence="10">
    <location>
        <begin position="1"/>
        <end position="16"/>
    </location>
</feature>
<dbReference type="PANTHER" id="PTHR38050:SF2">
    <property type="entry name" value="FERULOYL ESTERASE C-RELATED"/>
    <property type="match status" value="1"/>
</dbReference>
<keyword evidence="5" id="KW-0378">Hydrolase</keyword>
<dbReference type="AlphaFoldDB" id="A0A8J6CA88"/>
<evidence type="ECO:0000256" key="3">
    <source>
        <dbReference type="ARBA" id="ARBA00022651"/>
    </source>
</evidence>
<evidence type="ECO:0000313" key="12">
    <source>
        <dbReference type="Proteomes" id="UP000751190"/>
    </source>
</evidence>
<name>A0A8J6CA88_DIALT</name>
<keyword evidence="3" id="KW-0858">Xylan degradation</keyword>
<dbReference type="GO" id="GO:0045493">
    <property type="term" value="P:xylan catabolic process"/>
    <property type="evidence" value="ECO:0007669"/>
    <property type="project" value="UniProtKB-KW"/>
</dbReference>
<dbReference type="PANTHER" id="PTHR38050">
    <property type="match status" value="1"/>
</dbReference>
<feature type="compositionally biased region" description="Low complexity" evidence="8">
    <location>
        <begin position="132"/>
        <end position="147"/>
    </location>
</feature>
<dbReference type="Pfam" id="PF10503">
    <property type="entry name" value="Esterase_PHB"/>
    <property type="match status" value="1"/>
</dbReference>
<accession>A0A8J6CA88</accession>
<sequence>MWRLCAVLAWAACAAAINCERYPSNPHCRPPPSPPPSPTPPSTPPSPPPSWPPSSPPPLPPPLTRREAAARAAAARRSAHVPAGAVTARLAAGSSAAHACRGRHCPPPQLARPSPVATPMPVPSPSPPASPPAGAELGAAGEAVSAPESPPAPVRRDADPPAYAYERWSRAAPPCRTPAPAQPPAVGTTAHALVSQGRARRFLLHVPALYASHPHIASPLILEFPGSDDSAERQANRSRLAAASDRFGFLYATLEGVGRFLNVERDARAAASGPDDIAYVTDVLATIRARACVDNTRVYATGFSRGARMSSRLASELPAIVAAVGPVAGVRYPRPNNATRAVPIIAFHGLADPINPYDGGGPAYWRTGVPDAIGRWVAHNRCEPTPAQQPLSEHVTRVSYSGCADGADVALVLIANGGHRYPSGCLSLSRTLDRQFGFCSFEVETNELMFEFFMRHPMPAKTTALPALATSEHVRLHAERSLLRSAPEPRTVARPAALLCTILVGALAVSLVTRSRARRRNAVVRAPSDVPMQLMGSSGSRLADGYSAQAARECR</sequence>
<proteinExistence type="predicted"/>
<evidence type="ECO:0000256" key="10">
    <source>
        <dbReference type="SAM" id="SignalP"/>
    </source>
</evidence>
<feature type="compositionally biased region" description="Pro residues" evidence="8">
    <location>
        <begin position="105"/>
        <end position="131"/>
    </location>
</feature>
<keyword evidence="7" id="KW-0624">Polysaccharide degradation</keyword>
<evidence type="ECO:0000313" key="11">
    <source>
        <dbReference type="EMBL" id="KAG8462365.1"/>
    </source>
</evidence>
<evidence type="ECO:0000256" key="5">
    <source>
        <dbReference type="ARBA" id="ARBA00022801"/>
    </source>
</evidence>
<dbReference type="Gene3D" id="3.40.50.1820">
    <property type="entry name" value="alpha/beta hydrolase"/>
    <property type="match status" value="1"/>
</dbReference>
<dbReference type="EMBL" id="JAGTXO010000021">
    <property type="protein sequence ID" value="KAG8462365.1"/>
    <property type="molecule type" value="Genomic_DNA"/>
</dbReference>
<feature type="region of interest" description="Disordered" evidence="8">
    <location>
        <begin position="25"/>
        <end position="82"/>
    </location>
</feature>
<evidence type="ECO:0000256" key="6">
    <source>
        <dbReference type="ARBA" id="ARBA00023277"/>
    </source>
</evidence>
<organism evidence="11 12">
    <name type="scientific">Diacronema lutheri</name>
    <name type="common">Unicellular marine alga</name>
    <name type="synonym">Monochrysis lutheri</name>
    <dbReference type="NCBI Taxonomy" id="2081491"/>
    <lineage>
        <taxon>Eukaryota</taxon>
        <taxon>Haptista</taxon>
        <taxon>Haptophyta</taxon>
        <taxon>Pavlovophyceae</taxon>
        <taxon>Pavlovales</taxon>
        <taxon>Pavlovaceae</taxon>
        <taxon>Diacronema</taxon>
    </lineage>
</organism>
<dbReference type="SUPFAM" id="SSF53474">
    <property type="entry name" value="alpha/beta-Hydrolases"/>
    <property type="match status" value="1"/>
</dbReference>
<keyword evidence="9" id="KW-0472">Membrane</keyword>
<reference evidence="11" key="1">
    <citation type="submission" date="2021-05" db="EMBL/GenBank/DDBJ databases">
        <title>The genome of the haptophyte Pavlova lutheri (Diacronema luteri, Pavlovales) - a model for lipid biosynthesis in eukaryotic algae.</title>
        <authorList>
            <person name="Hulatt C.J."/>
            <person name="Posewitz M.C."/>
        </authorList>
    </citation>
    <scope>NUCLEOTIDE SEQUENCE</scope>
    <source>
        <strain evidence="11">NIVA-4/92</strain>
    </source>
</reference>
<comment type="caution">
    <text evidence="11">The sequence shown here is derived from an EMBL/GenBank/DDBJ whole genome shotgun (WGS) entry which is preliminary data.</text>
</comment>
<feature type="transmembrane region" description="Helical" evidence="9">
    <location>
        <begin position="492"/>
        <end position="512"/>
    </location>
</feature>
<feature type="compositionally biased region" description="Pro residues" evidence="8">
    <location>
        <begin position="28"/>
        <end position="63"/>
    </location>
</feature>
<keyword evidence="4 10" id="KW-0732">Signal</keyword>
<keyword evidence="12" id="KW-1185">Reference proteome</keyword>
<evidence type="ECO:0000256" key="7">
    <source>
        <dbReference type="ARBA" id="ARBA00023326"/>
    </source>
</evidence>
<protein>
    <recommendedName>
        <fullName evidence="13">Feruloyl esterase</fullName>
    </recommendedName>
</protein>
<comment type="subcellular location">
    <subcellularLocation>
        <location evidence="1">Secreted</location>
    </subcellularLocation>
</comment>
<dbReference type="Proteomes" id="UP000751190">
    <property type="component" value="Unassembled WGS sequence"/>
</dbReference>
<evidence type="ECO:0000256" key="9">
    <source>
        <dbReference type="SAM" id="Phobius"/>
    </source>
</evidence>
<dbReference type="InterPro" id="IPR010126">
    <property type="entry name" value="Esterase_phb"/>
</dbReference>